<evidence type="ECO:0000313" key="2">
    <source>
        <dbReference type="EMBL" id="EHR32675.1"/>
    </source>
</evidence>
<reference evidence="2 3" key="1">
    <citation type="submission" date="2012-01" db="EMBL/GenBank/DDBJ databases">
        <title>The Genome Sequence of Helcococcus kunzii ATCC 51366.</title>
        <authorList>
            <consortium name="The Broad Institute Genome Sequencing Platform"/>
            <person name="Earl A."/>
            <person name="Ward D."/>
            <person name="Feldgarden M."/>
            <person name="Gevers D."/>
            <person name="Huys G."/>
            <person name="Young S.K."/>
            <person name="Zeng Q."/>
            <person name="Gargeya S."/>
            <person name="Fitzgerald M."/>
            <person name="Haas B."/>
            <person name="Abouelleil A."/>
            <person name="Alvarado L."/>
            <person name="Arachchi H.M."/>
            <person name="Berlin A."/>
            <person name="Chapman S.B."/>
            <person name="Gearin G."/>
            <person name="Goldberg J."/>
            <person name="Griggs A."/>
            <person name="Gujja S."/>
            <person name="Hansen M."/>
            <person name="Heiman D."/>
            <person name="Howarth C."/>
            <person name="Larimer J."/>
            <person name="Lui A."/>
            <person name="MacDonald P.J.P."/>
            <person name="McCowen C."/>
            <person name="Montmayeur A."/>
            <person name="Murphy C."/>
            <person name="Neiman D."/>
            <person name="Pearson M."/>
            <person name="Priest M."/>
            <person name="Roberts A."/>
            <person name="Saif S."/>
            <person name="Shea T."/>
            <person name="Sisk P."/>
            <person name="Stolte C."/>
            <person name="Sykes S."/>
            <person name="Wortman J."/>
            <person name="Nusbaum C."/>
            <person name="Birren B."/>
        </authorList>
    </citation>
    <scope>NUCLEOTIDE SEQUENCE [LARGE SCALE GENOMIC DNA]</scope>
    <source>
        <strain evidence="2 3">ATCC 51366</strain>
    </source>
</reference>
<feature type="signal peptide" evidence="1">
    <location>
        <begin position="1"/>
        <end position="21"/>
    </location>
</feature>
<gene>
    <name evidence="2" type="ORF">HMPREF9709_01406</name>
</gene>
<protein>
    <recommendedName>
        <fullName evidence="4">Lipoprotein</fullName>
    </recommendedName>
</protein>
<dbReference type="EMBL" id="AGEI01000025">
    <property type="protein sequence ID" value="EHR32675.1"/>
    <property type="molecule type" value="Genomic_DNA"/>
</dbReference>
<sequence>MKKLILLIVLLSGLIFTGCKAPDLTPPKEELDKVSLEPTIKYDETKVSDKAKELIDKRLSPDKEYSVPEENPIFKLKLSKDLKVTQGKQGDSGYIAARYEAKEGEKVDEQNDFVLSIIPFDDDYSPKAFYYMYSETYPADIAKIEGMELAMFSTETGEFISEFLGKDKKYYVITIKSKMNIHENIYLMNKLIENFEK</sequence>
<dbReference type="AlphaFoldDB" id="H3NPZ5"/>
<keyword evidence="3" id="KW-1185">Reference proteome</keyword>
<dbReference type="HOGENOM" id="CLU_1382458_0_0_9"/>
<dbReference type="STRING" id="883114.HMPREF9709_01406"/>
<accession>H3NPZ5</accession>
<evidence type="ECO:0000256" key="1">
    <source>
        <dbReference type="SAM" id="SignalP"/>
    </source>
</evidence>
<name>H3NPZ5_9FIRM</name>
<evidence type="ECO:0008006" key="4">
    <source>
        <dbReference type="Google" id="ProtNLM"/>
    </source>
</evidence>
<proteinExistence type="predicted"/>
<dbReference type="PROSITE" id="PS51257">
    <property type="entry name" value="PROKAR_LIPOPROTEIN"/>
    <property type="match status" value="1"/>
</dbReference>
<feature type="chain" id="PRO_5003591297" description="Lipoprotein" evidence="1">
    <location>
        <begin position="22"/>
        <end position="197"/>
    </location>
</feature>
<comment type="caution">
    <text evidence="2">The sequence shown here is derived from an EMBL/GenBank/DDBJ whole genome shotgun (WGS) entry which is preliminary data.</text>
</comment>
<organism evidence="2 3">
    <name type="scientific">Helcococcus kunzii ATCC 51366</name>
    <dbReference type="NCBI Taxonomy" id="883114"/>
    <lineage>
        <taxon>Bacteria</taxon>
        <taxon>Bacillati</taxon>
        <taxon>Bacillota</taxon>
        <taxon>Tissierellia</taxon>
        <taxon>Tissierellales</taxon>
        <taxon>Peptoniphilaceae</taxon>
        <taxon>Helcococcus</taxon>
    </lineage>
</organism>
<dbReference type="Proteomes" id="UP000004191">
    <property type="component" value="Unassembled WGS sequence"/>
</dbReference>
<dbReference type="GeneID" id="96999366"/>
<keyword evidence="1" id="KW-0732">Signal</keyword>
<evidence type="ECO:0000313" key="3">
    <source>
        <dbReference type="Proteomes" id="UP000004191"/>
    </source>
</evidence>
<dbReference type="PATRIC" id="fig|883114.3.peg.1397"/>
<dbReference type="RefSeq" id="WP_005398921.1">
    <property type="nucleotide sequence ID" value="NZ_JH601088.1"/>
</dbReference>